<keyword evidence="6" id="KW-1185">Reference proteome</keyword>
<dbReference type="PROSITE" id="PS01124">
    <property type="entry name" value="HTH_ARAC_FAMILY_2"/>
    <property type="match status" value="1"/>
</dbReference>
<keyword evidence="1" id="KW-0805">Transcription regulation</keyword>
<dbReference type="Gene3D" id="1.10.10.60">
    <property type="entry name" value="Homeodomain-like"/>
    <property type="match status" value="1"/>
</dbReference>
<dbReference type="SMART" id="SM00342">
    <property type="entry name" value="HTH_ARAC"/>
    <property type="match status" value="1"/>
</dbReference>
<keyword evidence="2" id="KW-0238">DNA-binding</keyword>
<sequence length="51" mass="5656">MVHAKELLVATDLKVAAIALECGFDSLPHFHRMFKRLTGSAPAEYRQAASR</sequence>
<name>A0ABS7C936_9BACL</name>
<dbReference type="Proteomes" id="UP001519887">
    <property type="component" value="Unassembled WGS sequence"/>
</dbReference>
<dbReference type="InterPro" id="IPR018060">
    <property type="entry name" value="HTH_AraC"/>
</dbReference>
<gene>
    <name evidence="5" type="ORF">K0U00_25450</name>
</gene>
<evidence type="ECO:0000256" key="1">
    <source>
        <dbReference type="ARBA" id="ARBA00023015"/>
    </source>
</evidence>
<dbReference type="SUPFAM" id="SSF46689">
    <property type="entry name" value="Homeodomain-like"/>
    <property type="match status" value="1"/>
</dbReference>
<comment type="caution">
    <text evidence="5">The sequence shown here is derived from an EMBL/GenBank/DDBJ whole genome shotgun (WGS) entry which is preliminary data.</text>
</comment>
<evidence type="ECO:0000313" key="5">
    <source>
        <dbReference type="EMBL" id="MBW7457392.1"/>
    </source>
</evidence>
<dbReference type="InterPro" id="IPR020449">
    <property type="entry name" value="Tscrpt_reg_AraC-type_HTH"/>
</dbReference>
<reference evidence="5 6" key="1">
    <citation type="submission" date="2021-07" db="EMBL/GenBank/DDBJ databases">
        <title>Paenibacillus radiodurans sp. nov., isolated from the southeastern edge of Tengger Desert.</title>
        <authorList>
            <person name="Zhang G."/>
        </authorList>
    </citation>
    <scope>NUCLEOTIDE SEQUENCE [LARGE SCALE GENOMIC DNA]</scope>
    <source>
        <strain evidence="5 6">CCM 7311</strain>
    </source>
</reference>
<organism evidence="5 6">
    <name type="scientific">Paenibacillus sepulcri</name>
    <dbReference type="NCBI Taxonomy" id="359917"/>
    <lineage>
        <taxon>Bacteria</taxon>
        <taxon>Bacillati</taxon>
        <taxon>Bacillota</taxon>
        <taxon>Bacilli</taxon>
        <taxon>Bacillales</taxon>
        <taxon>Paenibacillaceae</taxon>
        <taxon>Paenibacillus</taxon>
    </lineage>
</organism>
<evidence type="ECO:0000256" key="2">
    <source>
        <dbReference type="ARBA" id="ARBA00023125"/>
    </source>
</evidence>
<dbReference type="InterPro" id="IPR009057">
    <property type="entry name" value="Homeodomain-like_sf"/>
</dbReference>
<evidence type="ECO:0000256" key="3">
    <source>
        <dbReference type="ARBA" id="ARBA00023163"/>
    </source>
</evidence>
<dbReference type="PANTHER" id="PTHR43280">
    <property type="entry name" value="ARAC-FAMILY TRANSCRIPTIONAL REGULATOR"/>
    <property type="match status" value="1"/>
</dbReference>
<protein>
    <submittedName>
        <fullName evidence="5">Helix-turn-helix domain-containing protein</fullName>
    </submittedName>
</protein>
<keyword evidence="3" id="KW-0804">Transcription</keyword>
<accession>A0ABS7C936</accession>
<feature type="domain" description="HTH araC/xylS-type" evidence="4">
    <location>
        <begin position="1"/>
        <end position="48"/>
    </location>
</feature>
<evidence type="ECO:0000313" key="6">
    <source>
        <dbReference type="Proteomes" id="UP001519887"/>
    </source>
</evidence>
<dbReference type="Pfam" id="PF12833">
    <property type="entry name" value="HTH_18"/>
    <property type="match status" value="1"/>
</dbReference>
<dbReference type="EMBL" id="JAHZIK010000838">
    <property type="protein sequence ID" value="MBW7457392.1"/>
    <property type="molecule type" value="Genomic_DNA"/>
</dbReference>
<proteinExistence type="predicted"/>
<dbReference type="PANTHER" id="PTHR43280:SF2">
    <property type="entry name" value="HTH-TYPE TRANSCRIPTIONAL REGULATOR EXSA"/>
    <property type="match status" value="1"/>
</dbReference>
<dbReference type="PRINTS" id="PR00032">
    <property type="entry name" value="HTHARAC"/>
</dbReference>
<evidence type="ECO:0000259" key="4">
    <source>
        <dbReference type="PROSITE" id="PS01124"/>
    </source>
</evidence>